<dbReference type="Proteomes" id="UP001238088">
    <property type="component" value="Unassembled WGS sequence"/>
</dbReference>
<feature type="transmembrane region" description="Helical" evidence="8">
    <location>
        <begin position="7"/>
        <end position="29"/>
    </location>
</feature>
<comment type="similarity">
    <text evidence="2">Belongs to the EsaA family.</text>
</comment>
<dbReference type="RefSeq" id="WP_307479264.1">
    <property type="nucleotide sequence ID" value="NZ_JAUSUB010000037.1"/>
</dbReference>
<dbReference type="Gene3D" id="3.40.1710.10">
    <property type="entry name" value="abc type-2 transporter like domain"/>
    <property type="match status" value="1"/>
</dbReference>
<evidence type="ECO:0000256" key="1">
    <source>
        <dbReference type="ARBA" id="ARBA00004651"/>
    </source>
</evidence>
<accession>A0ABU0APU4</accession>
<keyword evidence="10" id="KW-1185">Reference proteome</keyword>
<dbReference type="NCBIfam" id="TIGR03929">
    <property type="entry name" value="T7_esaA_Nterm"/>
    <property type="match status" value="1"/>
</dbReference>
<comment type="caution">
    <text evidence="9">The sequence shown here is derived from an EMBL/GenBank/DDBJ whole genome shotgun (WGS) entry which is preliminary data.</text>
</comment>
<dbReference type="PANTHER" id="PTHR30294">
    <property type="entry name" value="MEMBRANE COMPONENT OF ABC TRANSPORTER YHHJ-RELATED"/>
    <property type="match status" value="1"/>
</dbReference>
<evidence type="ECO:0000256" key="8">
    <source>
        <dbReference type="SAM" id="Phobius"/>
    </source>
</evidence>
<name>A0ABU0APU4_9BACI</name>
<dbReference type="EMBL" id="JAUSUB010000037">
    <property type="protein sequence ID" value="MDQ0273311.1"/>
    <property type="molecule type" value="Genomic_DNA"/>
</dbReference>
<evidence type="ECO:0000256" key="3">
    <source>
        <dbReference type="ARBA" id="ARBA00022475"/>
    </source>
</evidence>
<organism evidence="9 10">
    <name type="scientific">Cytobacillus purgationiresistens</name>
    <dbReference type="NCBI Taxonomy" id="863449"/>
    <lineage>
        <taxon>Bacteria</taxon>
        <taxon>Bacillati</taxon>
        <taxon>Bacillota</taxon>
        <taxon>Bacilli</taxon>
        <taxon>Bacillales</taxon>
        <taxon>Bacillaceae</taxon>
        <taxon>Cytobacillus</taxon>
    </lineage>
</organism>
<proteinExistence type="inferred from homology"/>
<keyword evidence="6 8" id="KW-0472">Membrane</keyword>
<evidence type="ECO:0000256" key="7">
    <source>
        <dbReference type="SAM" id="Coils"/>
    </source>
</evidence>
<dbReference type="Gene3D" id="1.20.5.110">
    <property type="match status" value="1"/>
</dbReference>
<feature type="transmembrane region" description="Helical" evidence="8">
    <location>
        <begin position="803"/>
        <end position="824"/>
    </location>
</feature>
<protein>
    <submittedName>
        <fullName evidence="9">Type VII secretion EsaA-like protein</fullName>
    </submittedName>
</protein>
<feature type="transmembrane region" description="Helical" evidence="8">
    <location>
        <begin position="775"/>
        <end position="796"/>
    </location>
</feature>
<evidence type="ECO:0000256" key="2">
    <source>
        <dbReference type="ARBA" id="ARBA00008338"/>
    </source>
</evidence>
<keyword evidence="7" id="KW-0175">Coiled coil</keyword>
<dbReference type="InterPro" id="IPR023838">
    <property type="entry name" value="T7SS_EsaA"/>
</dbReference>
<keyword evidence="3" id="KW-1003">Cell membrane</keyword>
<dbReference type="PANTHER" id="PTHR30294:SF29">
    <property type="entry name" value="MULTIDRUG ABC TRANSPORTER PERMEASE YBHS-RELATED"/>
    <property type="match status" value="1"/>
</dbReference>
<comment type="subcellular location">
    <subcellularLocation>
        <location evidence="1">Cell membrane</location>
        <topology evidence="1">Multi-pass membrane protein</topology>
    </subcellularLocation>
</comment>
<reference evidence="9 10" key="1">
    <citation type="submission" date="2023-07" db="EMBL/GenBank/DDBJ databases">
        <title>Genomic Encyclopedia of Type Strains, Phase IV (KMG-IV): sequencing the most valuable type-strain genomes for metagenomic binning, comparative biology and taxonomic classification.</title>
        <authorList>
            <person name="Goeker M."/>
        </authorList>
    </citation>
    <scope>NUCLEOTIDE SEQUENCE [LARGE SCALE GENOMIC DNA]</scope>
    <source>
        <strain evidence="9 10">DSM 23494</strain>
    </source>
</reference>
<gene>
    <name evidence="9" type="ORF">J2S17_005243</name>
</gene>
<sequence>MTEKTKYIIKMIVVMILVLGTPTLFFSSIGDNPLLVRSSETRNIAVVNEDTGAEKSEKELAFGKEVTSILSDESSYEWTVLSRSAAVNGLKNKKFDAIIYIPSDFSKSIMTYEDLQPVKAQFGFTVQDQLNAINREKVLREIENATAKVNGKVSTLYWSYVSQDLEGVRSKFDGILEKEIDFQNTMYAFYSPSSQSLANEIEQQKNMLEGVQTAMKSNEEFGENSAENVKQFEQSLNSFVEYVEQYKEYQDNQQQLLQKMQDESMLAVNDAINQQNPRYMELRAYLREQSDELSKSMSMLGTQLANNNQSMAELTAVRIEQVAKQRDALIDSRRQSDRETQRGYVSNIVQLKDQLAVVNPEPPEEPVGDVFANNAPVINEPPAEGGTDPGQGLSLKAEREKLLGIIKEIGDVSNNIGGVNEPEIAELSAAISRLAELSGEIGDVETSLGIIQNQDNPLQGVVNQLQSEIASLQGLVEEKQEEILGLKEHYEKIYQDLFDNRFEPIMAEIEKKEAQILNSNLLGPNQSRMLRAAFGKPILNKQPDLIMNYHSKMINFETALNNSLNVDANLEAFVASLNPILGIKEEEQAILDELLLEMPEAESKMTALQEENASFFDKYNKNVESQQNAINDELNAISESAGLVREKMHSLAGEAPVQAGEGANGTMLVTNQQSISQGMQTMNDSINSLGENHNNVVTYTEELQTKVQSVQQDADHLNDKWAENVSTTEMYRNDIFSVLGNTFVDGQKNGHVYDYLSNPLQVNGQVAAQQEDKKLPPVVVLVIVLISSLLIGYFSYYFSNTALLVKGAMFILLNLVVGLVISIYGLDIYPLGEQSAIEWTIFTILLLTAASAVVTVGFSVGRLVGWFASVGLVIFFISPLLALTVPNIDYEDPMSKVYMSIQYGPNSLFIPAIMTMLVIILVLAFVPYVISLIKKRSDRNEDEEHYEAS</sequence>
<evidence type="ECO:0000256" key="5">
    <source>
        <dbReference type="ARBA" id="ARBA00022989"/>
    </source>
</evidence>
<evidence type="ECO:0000256" key="6">
    <source>
        <dbReference type="ARBA" id="ARBA00023136"/>
    </source>
</evidence>
<evidence type="ECO:0000313" key="10">
    <source>
        <dbReference type="Proteomes" id="UP001238088"/>
    </source>
</evidence>
<feature type="transmembrane region" description="Helical" evidence="8">
    <location>
        <begin position="908"/>
        <end position="930"/>
    </location>
</feature>
<keyword evidence="4 8" id="KW-0812">Transmembrane</keyword>
<feature type="transmembrane region" description="Helical" evidence="8">
    <location>
        <begin position="863"/>
        <end position="888"/>
    </location>
</feature>
<dbReference type="InterPro" id="IPR051449">
    <property type="entry name" value="ABC-2_transporter_component"/>
</dbReference>
<evidence type="ECO:0000313" key="9">
    <source>
        <dbReference type="EMBL" id="MDQ0273311.1"/>
    </source>
</evidence>
<feature type="transmembrane region" description="Helical" evidence="8">
    <location>
        <begin position="836"/>
        <end position="856"/>
    </location>
</feature>
<keyword evidence="5 8" id="KW-1133">Transmembrane helix</keyword>
<feature type="coiled-coil region" evidence="7">
    <location>
        <begin position="462"/>
        <end position="496"/>
    </location>
</feature>
<evidence type="ECO:0000256" key="4">
    <source>
        <dbReference type="ARBA" id="ARBA00022692"/>
    </source>
</evidence>
<feature type="coiled-coil region" evidence="7">
    <location>
        <begin position="584"/>
        <end position="611"/>
    </location>
</feature>